<comment type="caution">
    <text evidence="1">The sequence shown here is derived from an EMBL/GenBank/DDBJ whole genome shotgun (WGS) entry which is preliminary data.</text>
</comment>
<dbReference type="AlphaFoldDB" id="A0AA39YFB9"/>
<keyword evidence="2" id="KW-1185">Reference proteome</keyword>
<dbReference type="Proteomes" id="UP001174936">
    <property type="component" value="Unassembled WGS sequence"/>
</dbReference>
<dbReference type="EMBL" id="JAULSV010000002">
    <property type="protein sequence ID" value="KAK0651599.1"/>
    <property type="molecule type" value="Genomic_DNA"/>
</dbReference>
<gene>
    <name evidence="1" type="ORF">B0T16DRAFT_82910</name>
</gene>
<reference evidence="1" key="1">
    <citation type="submission" date="2023-06" db="EMBL/GenBank/DDBJ databases">
        <title>Genome-scale phylogeny and comparative genomics of the fungal order Sordariales.</title>
        <authorList>
            <consortium name="Lawrence Berkeley National Laboratory"/>
            <person name="Hensen N."/>
            <person name="Bonometti L."/>
            <person name="Westerberg I."/>
            <person name="Brannstrom I.O."/>
            <person name="Guillou S."/>
            <person name="Cros-Aarteil S."/>
            <person name="Calhoun S."/>
            <person name="Haridas S."/>
            <person name="Kuo A."/>
            <person name="Mondo S."/>
            <person name="Pangilinan J."/>
            <person name="Riley R."/>
            <person name="Labutti K."/>
            <person name="Andreopoulos B."/>
            <person name="Lipzen A."/>
            <person name="Chen C."/>
            <person name="Yanf M."/>
            <person name="Daum C."/>
            <person name="Ng V."/>
            <person name="Clum A."/>
            <person name="Steindorff A."/>
            <person name="Ohm R."/>
            <person name="Martin F."/>
            <person name="Silar P."/>
            <person name="Natvig D."/>
            <person name="Lalanne C."/>
            <person name="Gautier V."/>
            <person name="Ament-Velasquez S.L."/>
            <person name="Kruys A."/>
            <person name="Hutchinson M.I."/>
            <person name="Powell A.J."/>
            <person name="Barry K."/>
            <person name="Miller A.N."/>
            <person name="Grigoriev I.V."/>
            <person name="Debuchy R."/>
            <person name="Gladieux P."/>
            <person name="Thoren M.H."/>
            <person name="Johannesson H."/>
        </authorList>
    </citation>
    <scope>NUCLEOTIDE SEQUENCE</scope>
    <source>
        <strain evidence="1">SMH2532-1</strain>
    </source>
</reference>
<sequence length="78" mass="8560">MLGYHNAAWADGRCARCPLGPNPPKRDIAEFEICCCQSARRTPSSCPDADPHCCFSKPGCGEAVSRCWEKRGMELASR</sequence>
<evidence type="ECO:0000313" key="2">
    <source>
        <dbReference type="Proteomes" id="UP001174936"/>
    </source>
</evidence>
<name>A0AA39YFB9_9PEZI</name>
<protein>
    <submittedName>
        <fullName evidence="1">Uncharacterized protein</fullName>
    </submittedName>
</protein>
<evidence type="ECO:0000313" key="1">
    <source>
        <dbReference type="EMBL" id="KAK0651599.1"/>
    </source>
</evidence>
<organism evidence="1 2">
    <name type="scientific">Cercophora newfieldiana</name>
    <dbReference type="NCBI Taxonomy" id="92897"/>
    <lineage>
        <taxon>Eukaryota</taxon>
        <taxon>Fungi</taxon>
        <taxon>Dikarya</taxon>
        <taxon>Ascomycota</taxon>
        <taxon>Pezizomycotina</taxon>
        <taxon>Sordariomycetes</taxon>
        <taxon>Sordariomycetidae</taxon>
        <taxon>Sordariales</taxon>
        <taxon>Lasiosphaeriaceae</taxon>
        <taxon>Cercophora</taxon>
    </lineage>
</organism>
<accession>A0AA39YFB9</accession>
<proteinExistence type="predicted"/>